<comment type="caution">
    <text evidence="2">The sequence shown here is derived from an EMBL/GenBank/DDBJ whole genome shotgun (WGS) entry which is preliminary data.</text>
</comment>
<name>A0A3B0CEV1_9FLAO</name>
<keyword evidence="1" id="KW-0472">Membrane</keyword>
<dbReference type="AlphaFoldDB" id="A0A3B0CEV1"/>
<protein>
    <recommendedName>
        <fullName evidence="4">Zinc ribbon domain-containing protein</fullName>
    </recommendedName>
</protein>
<proteinExistence type="predicted"/>
<organism evidence="2 3">
    <name type="scientific">Ulvibacterium marinum</name>
    <dbReference type="NCBI Taxonomy" id="2419782"/>
    <lineage>
        <taxon>Bacteria</taxon>
        <taxon>Pseudomonadati</taxon>
        <taxon>Bacteroidota</taxon>
        <taxon>Flavobacteriia</taxon>
        <taxon>Flavobacteriales</taxon>
        <taxon>Flavobacteriaceae</taxon>
        <taxon>Ulvibacterium</taxon>
    </lineage>
</organism>
<keyword evidence="1" id="KW-0812">Transmembrane</keyword>
<evidence type="ECO:0000256" key="1">
    <source>
        <dbReference type="SAM" id="Phobius"/>
    </source>
</evidence>
<dbReference type="RefSeq" id="WP_120709749.1">
    <property type="nucleotide sequence ID" value="NZ_RBCJ01000001.1"/>
</dbReference>
<dbReference type="EMBL" id="RBCJ01000001">
    <property type="protein sequence ID" value="RKN82559.1"/>
    <property type="molecule type" value="Genomic_DNA"/>
</dbReference>
<gene>
    <name evidence="2" type="ORF">D7Z94_01555</name>
</gene>
<dbReference type="Proteomes" id="UP000276603">
    <property type="component" value="Unassembled WGS sequence"/>
</dbReference>
<reference evidence="2 3" key="1">
    <citation type="submission" date="2018-10" db="EMBL/GenBank/DDBJ databases">
        <title>Ulvibacterium marinum gen. nov., sp. nov., a novel marine bacterium of the family Flavobacteriaceae, isolated from a culture of the green alga Ulva prolifera.</title>
        <authorList>
            <person name="Zhang Z."/>
        </authorList>
    </citation>
    <scope>NUCLEOTIDE SEQUENCE [LARGE SCALE GENOMIC DNA]</scope>
    <source>
        <strain evidence="2 3">CCMM003</strain>
    </source>
</reference>
<evidence type="ECO:0008006" key="4">
    <source>
        <dbReference type="Google" id="ProtNLM"/>
    </source>
</evidence>
<feature type="transmembrane region" description="Helical" evidence="1">
    <location>
        <begin position="75"/>
        <end position="102"/>
    </location>
</feature>
<dbReference type="OrthoDB" id="1144727at2"/>
<evidence type="ECO:0000313" key="3">
    <source>
        <dbReference type="Proteomes" id="UP000276603"/>
    </source>
</evidence>
<keyword evidence="3" id="KW-1185">Reference proteome</keyword>
<accession>A0A3B0CEV1</accession>
<sequence length="103" mass="12029">MQYEINRRCPKCGKITKNSDYCNNCGTLINTNLRRKLEREERERKRQKKEEVEKPDAITAFFEKVRNHSNPIVRVVALAFYSVWVVVLAIGAFLAYIFAYIAA</sequence>
<evidence type="ECO:0000313" key="2">
    <source>
        <dbReference type="EMBL" id="RKN82559.1"/>
    </source>
</evidence>
<keyword evidence="1" id="KW-1133">Transmembrane helix</keyword>